<dbReference type="EMBL" id="RRGJ01000021">
    <property type="protein sequence ID" value="TJQ12791.1"/>
    <property type="molecule type" value="Genomic_DNA"/>
</dbReference>
<dbReference type="Gene3D" id="3.90.1480.10">
    <property type="entry name" value="Alpha-2,3-sialyltransferase"/>
    <property type="match status" value="1"/>
</dbReference>
<dbReference type="InterPro" id="IPR031026">
    <property type="entry name" value="WaaZ_KDO_III"/>
</dbReference>
<dbReference type="GO" id="GO:0016740">
    <property type="term" value="F:transferase activity"/>
    <property type="evidence" value="ECO:0007669"/>
    <property type="project" value="UniProtKB-KW"/>
</dbReference>
<name>A0A0L7AHP8_ECOLX</name>
<dbReference type="AlphaFoldDB" id="A0A0L7AHP8"/>
<reference evidence="1 2" key="1">
    <citation type="submission" date="2018-12" db="EMBL/GenBank/DDBJ databases">
        <title>Food and Water Safety Consortium.</title>
        <authorList>
            <person name="Tyson S."/>
            <person name="Peterson C.-L."/>
            <person name="Olson A."/>
            <person name="Tyler S."/>
            <person name="Cabral J."/>
            <person name="Lynch T."/>
            <person name="Knox N."/>
            <person name="Van Domselaar G."/>
            <person name="Graham M."/>
        </authorList>
    </citation>
    <scope>NUCLEOTIDE SEQUENCE [LARGE SCALE GENOMIC DNA]</scope>
    <source>
        <strain evidence="1 2">FWSEC0118</strain>
    </source>
</reference>
<organism evidence="1 2">
    <name type="scientific">Escherichia coli</name>
    <dbReference type="NCBI Taxonomy" id="562"/>
    <lineage>
        <taxon>Bacteria</taxon>
        <taxon>Pseudomonadati</taxon>
        <taxon>Pseudomonadota</taxon>
        <taxon>Gammaproteobacteria</taxon>
        <taxon>Enterobacterales</taxon>
        <taxon>Enterobacteriaceae</taxon>
        <taxon>Escherichia</taxon>
    </lineage>
</organism>
<protein>
    <submittedName>
        <fullName evidence="1">3-deoxy-D-manno-oct-2-ulosonate III transferase WaaZ</fullName>
    </submittedName>
</protein>
<dbReference type="NCBIfam" id="NF007333">
    <property type="entry name" value="PRK09822.1"/>
    <property type="match status" value="1"/>
</dbReference>
<proteinExistence type="predicted"/>
<comment type="caution">
    <text evidence="1">The sequence shown here is derived from an EMBL/GenBank/DDBJ whole genome shotgun (WGS) entry which is preliminary data.</text>
</comment>
<evidence type="ECO:0000313" key="1">
    <source>
        <dbReference type="EMBL" id="TJQ12791.1"/>
    </source>
</evidence>
<sequence>MKNIRYIDKKDVENLIESKTSDDVIIFLSGPTSQKTPLSVLQTRDVIAVNGSAQYLLSHNIIPYIYVLTDVRFLHQRRDDFYKFSQRSRYTIVNVDVYEHASKEDKLYILQNCLVLRSFYRREKGGLIKKIKFNILSQIHKELLISVPLSKKGRLVGFSKDISLGYCSCHTIAFAAIQIAYTLKYARIICSGLDLTGSCSRFYDESNNPMPSELSRDLYKILPFFRFMRDNVEDINIYNLSDDTAISYDVIPFIKPLDISTEESKDKIRKKMEYKASTDSYAN</sequence>
<dbReference type="NCBIfam" id="TIGR04437">
    <property type="entry name" value="WaaZ_KDO_III"/>
    <property type="match status" value="1"/>
</dbReference>
<keyword evidence="1" id="KW-0808">Transferase</keyword>
<evidence type="ECO:0000313" key="2">
    <source>
        <dbReference type="Proteomes" id="UP000309937"/>
    </source>
</evidence>
<dbReference type="Proteomes" id="UP000309937">
    <property type="component" value="Unassembled WGS sequence"/>
</dbReference>
<gene>
    <name evidence="1" type="primary">waaZ</name>
    <name evidence="1" type="ORF">C9Z68_15480</name>
</gene>
<accession>A0A0L7AHP8</accession>
<dbReference type="RefSeq" id="WP_000790307.1">
    <property type="nucleotide sequence ID" value="NZ_CP169309.1"/>
</dbReference>